<keyword evidence="3" id="KW-1185">Reference proteome</keyword>
<reference evidence="2" key="1">
    <citation type="submission" date="2022-11" db="EMBL/GenBank/DDBJ databases">
        <title>Parathalassolutuus dongxingensis gen. nov., sp. nov., a novel member of family Oceanospirillaceae isolated from a coastal shrimp pond in Guangxi, China.</title>
        <authorList>
            <person name="Chen H."/>
        </authorList>
    </citation>
    <scope>NUCLEOTIDE SEQUENCE</scope>
    <source>
        <strain evidence="2">G-43</strain>
    </source>
</reference>
<keyword evidence="1" id="KW-0472">Membrane</keyword>
<evidence type="ECO:0000313" key="2">
    <source>
        <dbReference type="EMBL" id="MCY0963604.1"/>
    </source>
</evidence>
<comment type="caution">
    <text evidence="2">The sequence shown here is derived from an EMBL/GenBank/DDBJ whole genome shotgun (WGS) entry which is preliminary data.</text>
</comment>
<dbReference type="RefSeq" id="WP_283171824.1">
    <property type="nucleotide sequence ID" value="NZ_JAPNOA010000003.1"/>
</dbReference>
<gene>
    <name evidence="2" type="ORF">OUO13_00130</name>
</gene>
<keyword evidence="1" id="KW-1133">Transmembrane helix</keyword>
<evidence type="ECO:0000313" key="3">
    <source>
        <dbReference type="Proteomes" id="UP001150830"/>
    </source>
</evidence>
<feature type="transmembrane region" description="Helical" evidence="1">
    <location>
        <begin position="12"/>
        <end position="31"/>
    </location>
</feature>
<evidence type="ECO:0000256" key="1">
    <source>
        <dbReference type="SAM" id="Phobius"/>
    </source>
</evidence>
<protein>
    <submittedName>
        <fullName evidence="2">Uncharacterized protein</fullName>
    </submittedName>
</protein>
<proteinExistence type="predicted"/>
<accession>A0A9X3EB53</accession>
<dbReference type="AlphaFoldDB" id="A0A9X3EB53"/>
<sequence>MPVLWAWPDGSGISRAVWLWLLGLMLMLMAMPMQAECRDLDAMAASDKLAKGYFKDGAVFHPARVLKVHSPSGRKEIASYVKTGDKRYSIFTLVDEDCKARFMKRTRQQD</sequence>
<organism evidence="2 3">
    <name type="scientific">Parathalassolituus penaei</name>
    <dbReference type="NCBI Taxonomy" id="2997323"/>
    <lineage>
        <taxon>Bacteria</taxon>
        <taxon>Pseudomonadati</taxon>
        <taxon>Pseudomonadota</taxon>
        <taxon>Gammaproteobacteria</taxon>
        <taxon>Oceanospirillales</taxon>
        <taxon>Oceanospirillaceae</taxon>
        <taxon>Parathalassolituus</taxon>
    </lineage>
</organism>
<name>A0A9X3EB53_9GAMM</name>
<keyword evidence="1" id="KW-0812">Transmembrane</keyword>
<dbReference type="Proteomes" id="UP001150830">
    <property type="component" value="Unassembled WGS sequence"/>
</dbReference>
<dbReference type="EMBL" id="JAPNOA010000003">
    <property type="protein sequence ID" value="MCY0963604.1"/>
    <property type="molecule type" value="Genomic_DNA"/>
</dbReference>